<gene>
    <name evidence="2" type="ORF">KI387_039565</name>
</gene>
<feature type="region of interest" description="Disordered" evidence="1">
    <location>
        <begin position="20"/>
        <end position="54"/>
    </location>
</feature>
<accession>A0AA38FBX0</accession>
<comment type="caution">
    <text evidence="2">The sequence shown here is derived from an EMBL/GenBank/DDBJ whole genome shotgun (WGS) entry which is preliminary data.</text>
</comment>
<reference evidence="2 3" key="1">
    <citation type="journal article" date="2021" name="Nat. Plants">
        <title>The Taxus genome provides insights into paclitaxel biosynthesis.</title>
        <authorList>
            <person name="Xiong X."/>
            <person name="Gou J."/>
            <person name="Liao Q."/>
            <person name="Li Y."/>
            <person name="Zhou Q."/>
            <person name="Bi G."/>
            <person name="Li C."/>
            <person name="Du R."/>
            <person name="Wang X."/>
            <person name="Sun T."/>
            <person name="Guo L."/>
            <person name="Liang H."/>
            <person name="Lu P."/>
            <person name="Wu Y."/>
            <person name="Zhang Z."/>
            <person name="Ro D.K."/>
            <person name="Shang Y."/>
            <person name="Huang S."/>
            <person name="Yan J."/>
        </authorList>
    </citation>
    <scope>NUCLEOTIDE SEQUENCE [LARGE SCALE GENOMIC DNA]</scope>
    <source>
        <strain evidence="2">Ta-2019</strain>
    </source>
</reference>
<keyword evidence="3" id="KW-1185">Reference proteome</keyword>
<feature type="non-terminal residue" evidence="2">
    <location>
        <position position="102"/>
    </location>
</feature>
<dbReference type="Proteomes" id="UP000824469">
    <property type="component" value="Unassembled WGS sequence"/>
</dbReference>
<evidence type="ECO:0000256" key="1">
    <source>
        <dbReference type="SAM" id="MobiDB-lite"/>
    </source>
</evidence>
<proteinExistence type="predicted"/>
<name>A0AA38FBX0_TAXCH</name>
<organism evidence="2 3">
    <name type="scientific">Taxus chinensis</name>
    <name type="common">Chinese yew</name>
    <name type="synonym">Taxus wallichiana var. chinensis</name>
    <dbReference type="NCBI Taxonomy" id="29808"/>
    <lineage>
        <taxon>Eukaryota</taxon>
        <taxon>Viridiplantae</taxon>
        <taxon>Streptophyta</taxon>
        <taxon>Embryophyta</taxon>
        <taxon>Tracheophyta</taxon>
        <taxon>Spermatophyta</taxon>
        <taxon>Pinopsida</taxon>
        <taxon>Pinidae</taxon>
        <taxon>Conifers II</taxon>
        <taxon>Cupressales</taxon>
        <taxon>Taxaceae</taxon>
        <taxon>Taxus</taxon>
    </lineage>
</organism>
<feature type="compositionally biased region" description="Acidic residues" evidence="1">
    <location>
        <begin position="36"/>
        <end position="49"/>
    </location>
</feature>
<sequence length="102" mass="11162">MSPILKDGLTVDPVLEEVSMADGAQNDSDHTSYVESEFEESWNTDEDYDGGSIGSSAPSNIEIMLNVEELGCLATKDISEDEAIVKKTLCDSNKLKILDFKE</sequence>
<evidence type="ECO:0000313" key="2">
    <source>
        <dbReference type="EMBL" id="KAH9295977.1"/>
    </source>
</evidence>
<dbReference type="AlphaFoldDB" id="A0AA38FBX0"/>
<evidence type="ECO:0000313" key="3">
    <source>
        <dbReference type="Proteomes" id="UP000824469"/>
    </source>
</evidence>
<protein>
    <submittedName>
        <fullName evidence="2">Uncharacterized protein</fullName>
    </submittedName>
</protein>
<dbReference type="EMBL" id="JAHRHJ020000011">
    <property type="protein sequence ID" value="KAH9295977.1"/>
    <property type="molecule type" value="Genomic_DNA"/>
</dbReference>